<reference evidence="4" key="1">
    <citation type="submission" date="2024-06" db="EMBL/GenBank/DDBJ databases">
        <authorList>
            <person name="Fan A."/>
            <person name="Zhang F.Y."/>
            <person name="Zhang L."/>
        </authorList>
    </citation>
    <scope>NUCLEOTIDE SEQUENCE</scope>
    <source>
        <strain evidence="4">Y61</strain>
    </source>
</reference>
<dbReference type="InterPro" id="IPR026870">
    <property type="entry name" value="Zinc_ribbon_dom"/>
</dbReference>
<proteinExistence type="predicted"/>
<gene>
    <name evidence="4" type="ORF">ABNN70_04855</name>
</gene>
<feature type="domain" description="Zinc-ribbon" evidence="3">
    <location>
        <begin position="5"/>
        <end position="27"/>
    </location>
</feature>
<dbReference type="EMBL" id="CP159510">
    <property type="protein sequence ID" value="XCJ17811.1"/>
    <property type="molecule type" value="Genomic_DNA"/>
</dbReference>
<organism evidence="4">
    <name type="scientific">Sporolactobacillus sp. Y61</name>
    <dbReference type="NCBI Taxonomy" id="3160863"/>
    <lineage>
        <taxon>Bacteria</taxon>
        <taxon>Bacillati</taxon>
        <taxon>Bacillota</taxon>
        <taxon>Bacilli</taxon>
        <taxon>Bacillales</taxon>
        <taxon>Sporolactobacillaceae</taxon>
        <taxon>Sporolactobacillus</taxon>
    </lineage>
</organism>
<dbReference type="AlphaFoldDB" id="A0AAU8IIM3"/>
<accession>A0AAU8IIM3</accession>
<feature type="transmembrane region" description="Helical" evidence="1">
    <location>
        <begin position="59"/>
        <end position="77"/>
    </location>
</feature>
<protein>
    <submittedName>
        <fullName evidence="4">Zinc ribbon domain-containing protein</fullName>
    </submittedName>
</protein>
<evidence type="ECO:0000256" key="1">
    <source>
        <dbReference type="SAM" id="Phobius"/>
    </source>
</evidence>
<feature type="domain" description="DUF4878" evidence="2">
    <location>
        <begin position="80"/>
        <end position="185"/>
    </location>
</feature>
<evidence type="ECO:0000259" key="2">
    <source>
        <dbReference type="Pfam" id="PF12870"/>
    </source>
</evidence>
<dbReference type="Gene3D" id="3.10.450.50">
    <property type="match status" value="1"/>
</dbReference>
<keyword evidence="1" id="KW-0472">Membrane</keyword>
<keyword evidence="1" id="KW-1133">Transmembrane helix</keyword>
<evidence type="ECO:0000259" key="3">
    <source>
        <dbReference type="Pfam" id="PF13240"/>
    </source>
</evidence>
<evidence type="ECO:0000313" key="4">
    <source>
        <dbReference type="EMBL" id="XCJ17811.1"/>
    </source>
</evidence>
<sequence>MAENFCRNCGSKCEPGQKFCTRCGQRLAEPAETVTTGRAARSEDQSRSVTEFVKRNRKWIIPCVILAVVAFFFFRQMPDNSPSGVTGQFLEYARAGKYNDAEKQIAEITILDLKDNNQYSREKMTATLYELVHEGTAEIKNIRIVREQKSSDTKYAGVLAALTFDDGTKRQLGFELIKEKGKWKIDHFSISR</sequence>
<dbReference type="InterPro" id="IPR024267">
    <property type="entry name" value="DUF4878"/>
</dbReference>
<name>A0AAU8IIM3_9BACL</name>
<dbReference type="RefSeq" id="WP_129928429.1">
    <property type="nucleotide sequence ID" value="NZ_CP159510.1"/>
</dbReference>
<dbReference type="Pfam" id="PF13240">
    <property type="entry name" value="Zn_Ribbon_1"/>
    <property type="match status" value="1"/>
</dbReference>
<keyword evidence="1" id="KW-0812">Transmembrane</keyword>
<dbReference type="Pfam" id="PF12870">
    <property type="entry name" value="DUF4878"/>
    <property type="match status" value="1"/>
</dbReference>